<evidence type="ECO:0000259" key="2">
    <source>
        <dbReference type="Pfam" id="PF03372"/>
    </source>
</evidence>
<dbReference type="SUPFAM" id="SSF56219">
    <property type="entry name" value="DNase I-like"/>
    <property type="match status" value="1"/>
</dbReference>
<dbReference type="STRING" id="1798661.A3D65_00945"/>
<dbReference type="AlphaFoldDB" id="A0A1G2CZW6"/>
<proteinExistence type="predicted"/>
<dbReference type="InterPro" id="IPR036691">
    <property type="entry name" value="Endo/exonu/phosph_ase_sf"/>
</dbReference>
<feature type="domain" description="Endonuclease/exonuclease/phosphatase" evidence="2">
    <location>
        <begin position="84"/>
        <end position="323"/>
    </location>
</feature>
<dbReference type="PANTHER" id="PTHR11371">
    <property type="entry name" value="DEOXYRIBONUCLEASE"/>
    <property type="match status" value="1"/>
</dbReference>
<organism evidence="3 4">
    <name type="scientific">Candidatus Lloydbacteria bacterium RIFCSPHIGHO2_02_FULL_50_13</name>
    <dbReference type="NCBI Taxonomy" id="1798661"/>
    <lineage>
        <taxon>Bacteria</taxon>
        <taxon>Candidatus Lloydiibacteriota</taxon>
    </lineage>
</organism>
<feature type="transmembrane region" description="Helical" evidence="1">
    <location>
        <begin position="30"/>
        <end position="48"/>
    </location>
</feature>
<evidence type="ECO:0000256" key="1">
    <source>
        <dbReference type="SAM" id="Phobius"/>
    </source>
</evidence>
<comment type="caution">
    <text evidence="3">The sequence shown here is derived from an EMBL/GenBank/DDBJ whole genome shotgun (WGS) entry which is preliminary data.</text>
</comment>
<dbReference type="InterPro" id="IPR005135">
    <property type="entry name" value="Endo/exonuclease/phosphatase"/>
</dbReference>
<dbReference type="GO" id="GO:0003824">
    <property type="term" value="F:catalytic activity"/>
    <property type="evidence" value="ECO:0007669"/>
    <property type="project" value="InterPro"/>
</dbReference>
<dbReference type="CDD" id="cd10283">
    <property type="entry name" value="MnuA_DNase1-like"/>
    <property type="match status" value="1"/>
</dbReference>
<name>A0A1G2CZW6_9BACT</name>
<reference evidence="3 4" key="1">
    <citation type="journal article" date="2016" name="Nat. Commun.">
        <title>Thousands of microbial genomes shed light on interconnected biogeochemical processes in an aquifer system.</title>
        <authorList>
            <person name="Anantharaman K."/>
            <person name="Brown C.T."/>
            <person name="Hug L.A."/>
            <person name="Sharon I."/>
            <person name="Castelle C.J."/>
            <person name="Probst A.J."/>
            <person name="Thomas B.C."/>
            <person name="Singh A."/>
            <person name="Wilkins M.J."/>
            <person name="Karaoz U."/>
            <person name="Brodie E.L."/>
            <person name="Williams K.H."/>
            <person name="Hubbard S.S."/>
            <person name="Banfield J.F."/>
        </authorList>
    </citation>
    <scope>NUCLEOTIDE SEQUENCE [LARGE SCALE GENOMIC DNA]</scope>
</reference>
<dbReference type="Pfam" id="PF03372">
    <property type="entry name" value="Exo_endo_phos"/>
    <property type="match status" value="1"/>
</dbReference>
<dbReference type="Gene3D" id="3.60.10.10">
    <property type="entry name" value="Endonuclease/exonuclease/phosphatase"/>
    <property type="match status" value="1"/>
</dbReference>
<keyword evidence="1" id="KW-1133">Transmembrane helix</keyword>
<dbReference type="Proteomes" id="UP000177996">
    <property type="component" value="Unassembled WGS sequence"/>
</dbReference>
<dbReference type="PANTHER" id="PTHR11371:SF31">
    <property type="entry name" value="EXTRACELLULAR NUCLEASE"/>
    <property type="match status" value="1"/>
</dbReference>
<sequence length="331" mass="36818">MLDTFAYNKHNTSQFILFYSCPTEEPLKKLIGLIALVAILVVIVLGYGRQDNRDRDTHKEANIISTESSARGAPPKTSCPYTFISWNIANFGRKKTDEEIALIAKVLAHADIVAVQEVVAGKEFGAQAIAKLALALGRTGAAWDYTVSDPTRPPSAGVERYAYLWKRHTMTVNRDNARLVQELQASVDREPYALLFQPKESAPLYVFSVHTVPVAKQPIREVEALVSAKEVRAVKRAIIAGDFNLSRKKADPLFARIGFTGHITASTSLRGFVGRNGYRSRQYDNVYTKDLRVCTAGVIDFVGTYFAPVTDESLRNARHLSDHLPVFVTFR</sequence>
<accession>A0A1G2CZW6</accession>
<dbReference type="EMBL" id="MHLL01000077">
    <property type="protein sequence ID" value="OGZ06807.1"/>
    <property type="molecule type" value="Genomic_DNA"/>
</dbReference>
<evidence type="ECO:0000313" key="4">
    <source>
        <dbReference type="Proteomes" id="UP000177996"/>
    </source>
</evidence>
<gene>
    <name evidence="3" type="ORF">A3D65_00945</name>
</gene>
<keyword evidence="1" id="KW-0472">Membrane</keyword>
<protein>
    <recommendedName>
        <fullName evidence="2">Endonuclease/exonuclease/phosphatase domain-containing protein</fullName>
    </recommendedName>
</protein>
<keyword evidence="1" id="KW-0812">Transmembrane</keyword>
<evidence type="ECO:0000313" key="3">
    <source>
        <dbReference type="EMBL" id="OGZ06807.1"/>
    </source>
</evidence>